<dbReference type="PANTHER" id="PTHR13847">
    <property type="entry name" value="SARCOSINE DEHYDROGENASE-RELATED"/>
    <property type="match status" value="1"/>
</dbReference>
<evidence type="ECO:0000259" key="2">
    <source>
        <dbReference type="Pfam" id="PF01266"/>
    </source>
</evidence>
<protein>
    <submittedName>
        <fullName evidence="3">Glycine/D-amino acid oxidase-like deaminating enzyme</fullName>
    </submittedName>
</protein>
<dbReference type="SUPFAM" id="SSF51905">
    <property type="entry name" value="FAD/NAD(P)-binding domain"/>
    <property type="match status" value="1"/>
</dbReference>
<dbReference type="GO" id="GO:0016491">
    <property type="term" value="F:oxidoreductase activity"/>
    <property type="evidence" value="ECO:0007669"/>
    <property type="project" value="UniProtKB-KW"/>
</dbReference>
<evidence type="ECO:0000256" key="1">
    <source>
        <dbReference type="ARBA" id="ARBA00023002"/>
    </source>
</evidence>
<name>A0A841P0H8_9HYPH</name>
<dbReference type="InterPro" id="IPR006076">
    <property type="entry name" value="FAD-dep_OxRdtase"/>
</dbReference>
<dbReference type="GO" id="GO:0005737">
    <property type="term" value="C:cytoplasm"/>
    <property type="evidence" value="ECO:0007669"/>
    <property type="project" value="TreeGrafter"/>
</dbReference>
<dbReference type="PANTHER" id="PTHR13847:SF281">
    <property type="entry name" value="FAD DEPENDENT OXIDOREDUCTASE DOMAIN-CONTAINING PROTEIN"/>
    <property type="match status" value="1"/>
</dbReference>
<accession>A0A841P0H8</accession>
<dbReference type="AlphaFoldDB" id="A0A841P0H8"/>
<organism evidence="3 4">
    <name type="scientific">Mesorhizobium sangaii</name>
    <dbReference type="NCBI Taxonomy" id="505389"/>
    <lineage>
        <taxon>Bacteria</taxon>
        <taxon>Pseudomonadati</taxon>
        <taxon>Pseudomonadota</taxon>
        <taxon>Alphaproteobacteria</taxon>
        <taxon>Hyphomicrobiales</taxon>
        <taxon>Phyllobacteriaceae</taxon>
        <taxon>Mesorhizobium</taxon>
    </lineage>
</organism>
<comment type="caution">
    <text evidence="3">The sequence shown here is derived from an EMBL/GenBank/DDBJ whole genome shotgun (WGS) entry which is preliminary data.</text>
</comment>
<dbReference type="Proteomes" id="UP000556329">
    <property type="component" value="Unassembled WGS sequence"/>
</dbReference>
<dbReference type="Gene3D" id="3.50.50.60">
    <property type="entry name" value="FAD/NAD(P)-binding domain"/>
    <property type="match status" value="1"/>
</dbReference>
<keyword evidence="1" id="KW-0560">Oxidoreductase</keyword>
<proteinExistence type="predicted"/>
<dbReference type="RefSeq" id="WP_184871834.1">
    <property type="nucleotide sequence ID" value="NZ_JACHEF010000001.1"/>
</dbReference>
<sequence>MSAAVRQEAHDVSLWHAVSRNRRDRPALQGELNVDLAIVGGGFSGLSTALHAAEKGMSVAILEAETIAWGATGRNAGLVVPNFAKRDPDDIIAELGPERGERLVDFAAGSADLVFDLIKRHNIECDALQNGWIQPAHTPAALKKTRSRAEQWARRGRPTVTLDSAAVTELTGLRGYSGGWMDRSGGVLNPVEYARGLADAAEKAGARLFEHTRVASIDRMADGSTLRTTAGAVRAGKVLVATNAYGSALNPLLARTYIPLKVFQIATAPLPPDIRTRLLPGGHGIGDTRRNLFTCRFDSQNRLISGGMQIVGTGAETRVPQTVWRRLARHLDLPDLPPLAYSWTGVAAVTPDFLPRLIDLGPGLIAGFACNGRGIAMTTAMGKVLADWASGVDTQDLPLPFAPPSPVPFHGVVRYAPNVLLPWSMLRDRLDKLGLTGL</sequence>
<feature type="domain" description="FAD dependent oxidoreductase" evidence="2">
    <location>
        <begin position="35"/>
        <end position="388"/>
    </location>
</feature>
<evidence type="ECO:0000313" key="3">
    <source>
        <dbReference type="EMBL" id="MBB6408824.1"/>
    </source>
</evidence>
<evidence type="ECO:0000313" key="4">
    <source>
        <dbReference type="Proteomes" id="UP000556329"/>
    </source>
</evidence>
<dbReference type="EMBL" id="JACHEF010000001">
    <property type="protein sequence ID" value="MBB6408824.1"/>
    <property type="molecule type" value="Genomic_DNA"/>
</dbReference>
<dbReference type="Pfam" id="PF01266">
    <property type="entry name" value="DAO"/>
    <property type="match status" value="1"/>
</dbReference>
<keyword evidence="4" id="KW-1185">Reference proteome</keyword>
<dbReference type="InterPro" id="IPR036188">
    <property type="entry name" value="FAD/NAD-bd_sf"/>
</dbReference>
<gene>
    <name evidence="3" type="ORF">HNQ71_001468</name>
</gene>
<dbReference type="Gene3D" id="3.30.9.10">
    <property type="entry name" value="D-Amino Acid Oxidase, subunit A, domain 2"/>
    <property type="match status" value="1"/>
</dbReference>
<reference evidence="3 4" key="1">
    <citation type="submission" date="2020-08" db="EMBL/GenBank/DDBJ databases">
        <title>Genomic Encyclopedia of Type Strains, Phase IV (KMG-IV): sequencing the most valuable type-strain genomes for metagenomic binning, comparative biology and taxonomic classification.</title>
        <authorList>
            <person name="Goeker M."/>
        </authorList>
    </citation>
    <scope>NUCLEOTIDE SEQUENCE [LARGE SCALE GENOMIC DNA]</scope>
    <source>
        <strain evidence="3 4">DSM 100039</strain>
    </source>
</reference>